<dbReference type="WBParaSite" id="maker-uti_cns_0017758-snap-gene-0.2-mRNA-1">
    <property type="protein sequence ID" value="maker-uti_cns_0017758-snap-gene-0.2-mRNA-1"/>
    <property type="gene ID" value="maker-uti_cns_0017758-snap-gene-0.2"/>
</dbReference>
<organism evidence="2 3">
    <name type="scientific">Macrostomum lignano</name>
    <dbReference type="NCBI Taxonomy" id="282301"/>
    <lineage>
        <taxon>Eukaryota</taxon>
        <taxon>Metazoa</taxon>
        <taxon>Spiralia</taxon>
        <taxon>Lophotrochozoa</taxon>
        <taxon>Platyhelminthes</taxon>
        <taxon>Rhabditophora</taxon>
        <taxon>Macrostomorpha</taxon>
        <taxon>Macrostomida</taxon>
        <taxon>Macrostomidae</taxon>
        <taxon>Macrostomum</taxon>
    </lineage>
</organism>
<dbReference type="Proteomes" id="UP000095280">
    <property type="component" value="Unplaced"/>
</dbReference>
<reference evidence="3" key="1">
    <citation type="submission" date="2016-11" db="UniProtKB">
        <authorList>
            <consortium name="WormBaseParasite"/>
        </authorList>
    </citation>
    <scope>IDENTIFICATION</scope>
</reference>
<evidence type="ECO:0000313" key="3">
    <source>
        <dbReference type="WBParaSite" id="maker-uti_cns_0017758-snap-gene-0.2-mRNA-1"/>
    </source>
</evidence>
<accession>A0A1I8IV81</accession>
<name>A0A1I8IV81_9PLAT</name>
<dbReference type="AlphaFoldDB" id="A0A1I8IV81"/>
<feature type="signal peptide" evidence="1">
    <location>
        <begin position="1"/>
        <end position="18"/>
    </location>
</feature>
<proteinExistence type="predicted"/>
<evidence type="ECO:0000313" key="2">
    <source>
        <dbReference type="Proteomes" id="UP000095280"/>
    </source>
</evidence>
<keyword evidence="2" id="KW-1185">Reference proteome</keyword>
<protein>
    <submittedName>
        <fullName evidence="3">Secreted RxLR effector peptide protein</fullName>
    </submittedName>
</protein>
<sequence>MQVMLLMLAGLAVVVSMAAVLEGHDGLDRKKTANAQSIGAILESDDPVSELALKTGIEEANQYLSSSRTLAGVSLMASIRKSIDSTAFELRA</sequence>
<evidence type="ECO:0000256" key="1">
    <source>
        <dbReference type="SAM" id="SignalP"/>
    </source>
</evidence>
<feature type="chain" id="PRO_5009321222" evidence="1">
    <location>
        <begin position="19"/>
        <end position="92"/>
    </location>
</feature>
<keyword evidence="1" id="KW-0732">Signal</keyword>